<dbReference type="EMBL" id="JACYFG010000042">
    <property type="protein sequence ID" value="MBD5781502.1"/>
    <property type="molecule type" value="Genomic_DNA"/>
</dbReference>
<name>A0A927FAI2_9BACT</name>
<keyword evidence="1" id="KW-1133">Transmembrane helix</keyword>
<proteinExistence type="predicted"/>
<reference evidence="2" key="1">
    <citation type="submission" date="2020-09" db="EMBL/GenBank/DDBJ databases">
        <title>Pelagicoccus enzymogenes sp. nov. with an EPS production, isolated from marine sediment.</title>
        <authorList>
            <person name="Feng X."/>
        </authorList>
    </citation>
    <scope>NUCLEOTIDE SEQUENCE</scope>
    <source>
        <strain evidence="2">NFK12</strain>
    </source>
</reference>
<protein>
    <submittedName>
        <fullName evidence="2">Uncharacterized protein</fullName>
    </submittedName>
</protein>
<dbReference type="RefSeq" id="WP_191618600.1">
    <property type="nucleotide sequence ID" value="NZ_JACYFG010000042.1"/>
</dbReference>
<evidence type="ECO:0000256" key="1">
    <source>
        <dbReference type="SAM" id="Phobius"/>
    </source>
</evidence>
<evidence type="ECO:0000313" key="2">
    <source>
        <dbReference type="EMBL" id="MBD5781502.1"/>
    </source>
</evidence>
<feature type="transmembrane region" description="Helical" evidence="1">
    <location>
        <begin position="46"/>
        <end position="65"/>
    </location>
</feature>
<keyword evidence="3" id="KW-1185">Reference proteome</keyword>
<keyword evidence="1" id="KW-0812">Transmembrane</keyword>
<evidence type="ECO:0000313" key="3">
    <source>
        <dbReference type="Proteomes" id="UP000622317"/>
    </source>
</evidence>
<keyword evidence="1" id="KW-0472">Membrane</keyword>
<gene>
    <name evidence="2" type="ORF">IEN85_18520</name>
</gene>
<organism evidence="2 3">
    <name type="scientific">Pelagicoccus enzymogenes</name>
    <dbReference type="NCBI Taxonomy" id="2773457"/>
    <lineage>
        <taxon>Bacteria</taxon>
        <taxon>Pseudomonadati</taxon>
        <taxon>Verrucomicrobiota</taxon>
        <taxon>Opitutia</taxon>
        <taxon>Puniceicoccales</taxon>
        <taxon>Pelagicoccaceae</taxon>
        <taxon>Pelagicoccus</taxon>
    </lineage>
</organism>
<feature type="transmembrane region" description="Helical" evidence="1">
    <location>
        <begin position="20"/>
        <end position="39"/>
    </location>
</feature>
<comment type="caution">
    <text evidence="2">The sequence shown here is derived from an EMBL/GenBank/DDBJ whole genome shotgun (WGS) entry which is preliminary data.</text>
</comment>
<sequence length="88" mass="10191">MHYVEKLFQSLQPLYNQAWFPYAVGVLGLIFAFSVWQTLKSLPKLVMYPIIAATAMIIFMNWVYYRNEPEILTPMVNMIAQFLPNSGA</sequence>
<accession>A0A927FAI2</accession>
<dbReference type="Proteomes" id="UP000622317">
    <property type="component" value="Unassembled WGS sequence"/>
</dbReference>
<dbReference type="AlphaFoldDB" id="A0A927FAI2"/>